<dbReference type="GO" id="GO:0005524">
    <property type="term" value="F:ATP binding"/>
    <property type="evidence" value="ECO:0007669"/>
    <property type="project" value="UniProtKB-KW"/>
</dbReference>
<evidence type="ECO:0000256" key="3">
    <source>
        <dbReference type="ARBA" id="ARBA00012054"/>
    </source>
</evidence>
<evidence type="ECO:0000256" key="8">
    <source>
        <dbReference type="ARBA" id="ARBA00023064"/>
    </source>
</evidence>
<dbReference type="PANTHER" id="PTHR43442:SF3">
    <property type="entry name" value="GLUCONOKINASE-RELATED"/>
    <property type="match status" value="1"/>
</dbReference>
<dbReference type="Proteomes" id="UP000192761">
    <property type="component" value="Unassembled WGS sequence"/>
</dbReference>
<dbReference type="InterPro" id="IPR006001">
    <property type="entry name" value="Therm_gnt_kin"/>
</dbReference>
<keyword evidence="7 10" id="KW-0067">ATP-binding</keyword>
<dbReference type="NCBIfam" id="TIGR01313">
    <property type="entry name" value="therm_gnt_kin"/>
    <property type="match status" value="1"/>
</dbReference>
<sequence length="155" mass="16026">MGVAGSGKTTIGMLLAARLGCPFTDADTLHSAANKAKMAAGLPLDDADRQPWLASVRAAIETAQRAGQPHVFACSALKAAYRDALSQGDTAIRFVFLHGSPALLAERLAGRSGHFFNPALLDSQLATLEAPIGALQIDIAAPPASIVTRILAALQ</sequence>
<comment type="catalytic activity">
    <reaction evidence="9 10">
        <text>D-gluconate + ATP = 6-phospho-D-gluconate + ADP + H(+)</text>
        <dbReference type="Rhea" id="RHEA:19433"/>
        <dbReference type="ChEBI" id="CHEBI:15378"/>
        <dbReference type="ChEBI" id="CHEBI:18391"/>
        <dbReference type="ChEBI" id="CHEBI:30616"/>
        <dbReference type="ChEBI" id="CHEBI:58759"/>
        <dbReference type="ChEBI" id="CHEBI:456216"/>
        <dbReference type="EC" id="2.7.1.12"/>
    </reaction>
</comment>
<name>A0A1W1XZF0_9NEIS</name>
<dbReference type="EC" id="2.7.1.12" evidence="3 10"/>
<keyword evidence="4 10" id="KW-0808">Transferase</keyword>
<dbReference type="EMBL" id="FWXD01000026">
    <property type="protein sequence ID" value="SMC28901.1"/>
    <property type="molecule type" value="Genomic_DNA"/>
</dbReference>
<keyword evidence="12" id="KW-1185">Reference proteome</keyword>
<dbReference type="CDD" id="cd02021">
    <property type="entry name" value="GntK"/>
    <property type="match status" value="1"/>
</dbReference>
<dbReference type="InterPro" id="IPR031322">
    <property type="entry name" value="Shikimate/glucono_kinase"/>
</dbReference>
<dbReference type="FunFam" id="3.40.50.300:FF:000522">
    <property type="entry name" value="Gluconokinase"/>
    <property type="match status" value="1"/>
</dbReference>
<dbReference type="STRING" id="1121001.SAMN02745857_03473"/>
<evidence type="ECO:0000313" key="11">
    <source>
        <dbReference type="EMBL" id="SMC28901.1"/>
    </source>
</evidence>
<dbReference type="Pfam" id="PF01202">
    <property type="entry name" value="SKI"/>
    <property type="match status" value="1"/>
</dbReference>
<accession>A0A1W1XZF0</accession>
<evidence type="ECO:0000313" key="12">
    <source>
        <dbReference type="Proteomes" id="UP000192761"/>
    </source>
</evidence>
<dbReference type="InterPro" id="IPR027417">
    <property type="entry name" value="P-loop_NTPase"/>
</dbReference>
<keyword evidence="5 10" id="KW-0547">Nucleotide-binding</keyword>
<dbReference type="GO" id="GO:0019521">
    <property type="term" value="P:D-gluconate metabolic process"/>
    <property type="evidence" value="ECO:0007669"/>
    <property type="project" value="UniProtKB-KW"/>
</dbReference>
<evidence type="ECO:0000256" key="5">
    <source>
        <dbReference type="ARBA" id="ARBA00022741"/>
    </source>
</evidence>
<comment type="similarity">
    <text evidence="2 10">Belongs to the gluconokinase GntK/GntV family.</text>
</comment>
<reference evidence="11 12" key="1">
    <citation type="submission" date="2017-04" db="EMBL/GenBank/DDBJ databases">
        <authorList>
            <person name="Afonso C.L."/>
            <person name="Miller P.J."/>
            <person name="Scott M.A."/>
            <person name="Spackman E."/>
            <person name="Goraichik I."/>
            <person name="Dimitrov K.M."/>
            <person name="Suarez D.L."/>
            <person name="Swayne D.E."/>
        </authorList>
    </citation>
    <scope>NUCLEOTIDE SEQUENCE [LARGE SCALE GENOMIC DNA]</scope>
    <source>
        <strain evidence="11 12">DSM 23236</strain>
    </source>
</reference>
<dbReference type="SUPFAM" id="SSF52540">
    <property type="entry name" value="P-loop containing nucleoside triphosphate hydrolases"/>
    <property type="match status" value="1"/>
</dbReference>
<dbReference type="GO" id="GO:0005737">
    <property type="term" value="C:cytoplasm"/>
    <property type="evidence" value="ECO:0007669"/>
    <property type="project" value="TreeGrafter"/>
</dbReference>
<gene>
    <name evidence="11" type="ORF">SAMN02745857_03473</name>
</gene>
<dbReference type="Gene3D" id="3.40.50.300">
    <property type="entry name" value="P-loop containing nucleotide triphosphate hydrolases"/>
    <property type="match status" value="1"/>
</dbReference>
<comment type="pathway">
    <text evidence="1">Carbohydrate acid metabolism.</text>
</comment>
<evidence type="ECO:0000256" key="10">
    <source>
        <dbReference type="RuleBase" id="RU363066"/>
    </source>
</evidence>
<protein>
    <recommendedName>
        <fullName evidence="3 10">Gluconokinase</fullName>
        <ecNumber evidence="3 10">2.7.1.12</ecNumber>
    </recommendedName>
</protein>
<dbReference type="GO" id="GO:0046316">
    <property type="term" value="F:gluconokinase activity"/>
    <property type="evidence" value="ECO:0007669"/>
    <property type="project" value="UniProtKB-EC"/>
</dbReference>
<dbReference type="AlphaFoldDB" id="A0A1W1XZF0"/>
<evidence type="ECO:0000256" key="4">
    <source>
        <dbReference type="ARBA" id="ARBA00022679"/>
    </source>
</evidence>
<organism evidence="11 12">
    <name type="scientific">Andreprevotia lacus DSM 23236</name>
    <dbReference type="NCBI Taxonomy" id="1121001"/>
    <lineage>
        <taxon>Bacteria</taxon>
        <taxon>Pseudomonadati</taxon>
        <taxon>Pseudomonadota</taxon>
        <taxon>Betaproteobacteria</taxon>
        <taxon>Neisseriales</taxon>
        <taxon>Chitinibacteraceae</taxon>
        <taxon>Andreprevotia</taxon>
    </lineage>
</organism>
<dbReference type="OrthoDB" id="9795716at2"/>
<evidence type="ECO:0000256" key="6">
    <source>
        <dbReference type="ARBA" id="ARBA00022777"/>
    </source>
</evidence>
<proteinExistence type="inferred from homology"/>
<evidence type="ECO:0000256" key="9">
    <source>
        <dbReference type="ARBA" id="ARBA00048090"/>
    </source>
</evidence>
<keyword evidence="6 10" id="KW-0418">Kinase</keyword>
<keyword evidence="8" id="KW-0311">Gluconate utilization</keyword>
<evidence type="ECO:0000256" key="1">
    <source>
        <dbReference type="ARBA" id="ARBA00004761"/>
    </source>
</evidence>
<evidence type="ECO:0000256" key="2">
    <source>
        <dbReference type="ARBA" id="ARBA00008420"/>
    </source>
</evidence>
<dbReference type="PANTHER" id="PTHR43442">
    <property type="entry name" value="GLUCONOKINASE-RELATED"/>
    <property type="match status" value="1"/>
</dbReference>
<evidence type="ECO:0000256" key="7">
    <source>
        <dbReference type="ARBA" id="ARBA00022840"/>
    </source>
</evidence>